<dbReference type="AlphaFoldDB" id="A0AAW1JIP1"/>
<evidence type="ECO:0000313" key="2">
    <source>
        <dbReference type="Proteomes" id="UP001458880"/>
    </source>
</evidence>
<dbReference type="Proteomes" id="UP001458880">
    <property type="component" value="Unassembled WGS sequence"/>
</dbReference>
<protein>
    <submittedName>
        <fullName evidence="1">Uncharacterized protein</fullName>
    </submittedName>
</protein>
<evidence type="ECO:0000313" key="1">
    <source>
        <dbReference type="EMBL" id="KAK9703707.1"/>
    </source>
</evidence>
<dbReference type="EMBL" id="JASPKY010000364">
    <property type="protein sequence ID" value="KAK9703707.1"/>
    <property type="molecule type" value="Genomic_DNA"/>
</dbReference>
<gene>
    <name evidence="1" type="ORF">QE152_g29164</name>
</gene>
<name>A0AAW1JIP1_POPJA</name>
<comment type="caution">
    <text evidence="1">The sequence shown here is derived from an EMBL/GenBank/DDBJ whole genome shotgun (WGS) entry which is preliminary data.</text>
</comment>
<organism evidence="1 2">
    <name type="scientific">Popillia japonica</name>
    <name type="common">Japanese beetle</name>
    <dbReference type="NCBI Taxonomy" id="7064"/>
    <lineage>
        <taxon>Eukaryota</taxon>
        <taxon>Metazoa</taxon>
        <taxon>Ecdysozoa</taxon>
        <taxon>Arthropoda</taxon>
        <taxon>Hexapoda</taxon>
        <taxon>Insecta</taxon>
        <taxon>Pterygota</taxon>
        <taxon>Neoptera</taxon>
        <taxon>Endopterygota</taxon>
        <taxon>Coleoptera</taxon>
        <taxon>Polyphaga</taxon>
        <taxon>Scarabaeiformia</taxon>
        <taxon>Scarabaeidae</taxon>
        <taxon>Rutelinae</taxon>
        <taxon>Popillia</taxon>
    </lineage>
</organism>
<sequence>MLSLKECDLEKSLADSDINLADLKLAMLAIKECDLEKSLADSDINLADLKLAMLAIFDSGILYEAKRFIPKIGRYAFD</sequence>
<accession>A0AAW1JIP1</accession>
<keyword evidence="2" id="KW-1185">Reference proteome</keyword>
<proteinExistence type="predicted"/>
<reference evidence="1 2" key="1">
    <citation type="journal article" date="2024" name="BMC Genomics">
        <title>De novo assembly and annotation of Popillia japonica's genome with initial clues to its potential as an invasive pest.</title>
        <authorList>
            <person name="Cucini C."/>
            <person name="Boschi S."/>
            <person name="Funari R."/>
            <person name="Cardaioli E."/>
            <person name="Iannotti N."/>
            <person name="Marturano G."/>
            <person name="Paoli F."/>
            <person name="Bruttini M."/>
            <person name="Carapelli A."/>
            <person name="Frati F."/>
            <person name="Nardi F."/>
        </authorList>
    </citation>
    <scope>NUCLEOTIDE SEQUENCE [LARGE SCALE GENOMIC DNA]</scope>
    <source>
        <strain evidence="1">DMR45628</strain>
    </source>
</reference>